<protein>
    <submittedName>
        <fullName evidence="1">Uncharacterized protein</fullName>
    </submittedName>
</protein>
<accession>A0A375I9C2</accession>
<evidence type="ECO:0000313" key="1">
    <source>
        <dbReference type="EMBL" id="SPK70471.1"/>
    </source>
</evidence>
<dbReference type="AlphaFoldDB" id="A0A375I9C2"/>
<name>A0A375I9C2_9BURK</name>
<sequence length="83" mass="9688">MEEGTNRSARHTPEMLDDFYQTIQRQRQYKWTVHPTVQRFLATGFSSCVRVKEFLTRLEIPCQSVNVPSDTDGRNELSRLGAR</sequence>
<proteinExistence type="predicted"/>
<reference evidence="1 2" key="1">
    <citation type="submission" date="2018-01" db="EMBL/GenBank/DDBJ databases">
        <authorList>
            <person name="Gaut B.S."/>
            <person name="Morton B.R."/>
            <person name="Clegg M.T."/>
            <person name="Duvall M.R."/>
        </authorList>
    </citation>
    <scope>NUCLEOTIDE SEQUENCE [LARGE SCALE GENOMIC DNA]</scope>
    <source>
        <strain evidence="1">Cupriavidus taiwanensis LMG 19425</strain>
    </source>
</reference>
<dbReference type="EMBL" id="OOEF01000054">
    <property type="protein sequence ID" value="SPK70471.1"/>
    <property type="molecule type" value="Genomic_DNA"/>
</dbReference>
<gene>
    <name evidence="1" type="ORF">CT19425_U580012</name>
</gene>
<evidence type="ECO:0000313" key="2">
    <source>
        <dbReference type="Proteomes" id="UP000255505"/>
    </source>
</evidence>
<dbReference type="Proteomes" id="UP000255505">
    <property type="component" value="Unassembled WGS sequence"/>
</dbReference>
<organism evidence="1 2">
    <name type="scientific">Cupriavidus taiwanensis</name>
    <dbReference type="NCBI Taxonomy" id="164546"/>
    <lineage>
        <taxon>Bacteria</taxon>
        <taxon>Pseudomonadati</taxon>
        <taxon>Pseudomonadota</taxon>
        <taxon>Betaproteobacteria</taxon>
        <taxon>Burkholderiales</taxon>
        <taxon>Burkholderiaceae</taxon>
        <taxon>Cupriavidus</taxon>
    </lineage>
</organism>